<evidence type="ECO:0000313" key="3">
    <source>
        <dbReference type="Proteomes" id="UP000765509"/>
    </source>
</evidence>
<keyword evidence="3" id="KW-1185">Reference proteome</keyword>
<name>A0A9Q3C0D4_9BASI</name>
<dbReference type="Proteomes" id="UP000765509">
    <property type="component" value="Unassembled WGS sequence"/>
</dbReference>
<evidence type="ECO:0000256" key="1">
    <source>
        <dbReference type="SAM" id="MobiDB-lite"/>
    </source>
</evidence>
<protein>
    <submittedName>
        <fullName evidence="2">Uncharacterized protein</fullName>
    </submittedName>
</protein>
<feature type="compositionally biased region" description="Basic and acidic residues" evidence="1">
    <location>
        <begin position="31"/>
        <end position="50"/>
    </location>
</feature>
<organism evidence="2 3">
    <name type="scientific">Austropuccinia psidii MF-1</name>
    <dbReference type="NCBI Taxonomy" id="1389203"/>
    <lineage>
        <taxon>Eukaryota</taxon>
        <taxon>Fungi</taxon>
        <taxon>Dikarya</taxon>
        <taxon>Basidiomycota</taxon>
        <taxon>Pucciniomycotina</taxon>
        <taxon>Pucciniomycetes</taxon>
        <taxon>Pucciniales</taxon>
        <taxon>Sphaerophragmiaceae</taxon>
        <taxon>Austropuccinia</taxon>
    </lineage>
</organism>
<reference evidence="2" key="1">
    <citation type="submission" date="2021-03" db="EMBL/GenBank/DDBJ databases">
        <title>Draft genome sequence of rust myrtle Austropuccinia psidii MF-1, a brazilian biotype.</title>
        <authorList>
            <person name="Quecine M.C."/>
            <person name="Pachon D.M.R."/>
            <person name="Bonatelli M.L."/>
            <person name="Correr F.H."/>
            <person name="Franceschini L.M."/>
            <person name="Leite T.F."/>
            <person name="Margarido G.R.A."/>
            <person name="Almeida C.A."/>
            <person name="Ferrarezi J.A."/>
            <person name="Labate C.A."/>
        </authorList>
    </citation>
    <scope>NUCLEOTIDE SEQUENCE</scope>
    <source>
        <strain evidence="2">MF-1</strain>
    </source>
</reference>
<dbReference type="AlphaFoldDB" id="A0A9Q3C0D4"/>
<feature type="region of interest" description="Disordered" evidence="1">
    <location>
        <begin position="1"/>
        <end position="69"/>
    </location>
</feature>
<sequence>MSFNLTPLPSSLKFKRETPALSHSGNNSDDIMVRTKPDSEHHQKDSKDDETPITSLDFMVSTKPNREHH</sequence>
<gene>
    <name evidence="2" type="ORF">O181_014589</name>
</gene>
<accession>A0A9Q3C0D4</accession>
<dbReference type="EMBL" id="AVOT02003892">
    <property type="protein sequence ID" value="MBW0474874.1"/>
    <property type="molecule type" value="Genomic_DNA"/>
</dbReference>
<comment type="caution">
    <text evidence="2">The sequence shown here is derived from an EMBL/GenBank/DDBJ whole genome shotgun (WGS) entry which is preliminary data.</text>
</comment>
<proteinExistence type="predicted"/>
<evidence type="ECO:0000313" key="2">
    <source>
        <dbReference type="EMBL" id="MBW0474874.1"/>
    </source>
</evidence>